<keyword evidence="2" id="KW-1185">Reference proteome</keyword>
<organism evidence="1 2">
    <name type="scientific">Portunus trituberculatus</name>
    <name type="common">Swimming crab</name>
    <name type="synonym">Neptunus trituberculatus</name>
    <dbReference type="NCBI Taxonomy" id="210409"/>
    <lineage>
        <taxon>Eukaryota</taxon>
        <taxon>Metazoa</taxon>
        <taxon>Ecdysozoa</taxon>
        <taxon>Arthropoda</taxon>
        <taxon>Crustacea</taxon>
        <taxon>Multicrustacea</taxon>
        <taxon>Malacostraca</taxon>
        <taxon>Eumalacostraca</taxon>
        <taxon>Eucarida</taxon>
        <taxon>Decapoda</taxon>
        <taxon>Pleocyemata</taxon>
        <taxon>Brachyura</taxon>
        <taxon>Eubrachyura</taxon>
        <taxon>Portunoidea</taxon>
        <taxon>Portunidae</taxon>
        <taxon>Portuninae</taxon>
        <taxon>Portunus</taxon>
    </lineage>
</organism>
<evidence type="ECO:0000313" key="1">
    <source>
        <dbReference type="EMBL" id="MPC41641.1"/>
    </source>
</evidence>
<accession>A0A5B7F3Q1</accession>
<comment type="caution">
    <text evidence="1">The sequence shown here is derived from an EMBL/GenBank/DDBJ whole genome shotgun (WGS) entry which is preliminary data.</text>
</comment>
<evidence type="ECO:0000313" key="2">
    <source>
        <dbReference type="Proteomes" id="UP000324222"/>
    </source>
</evidence>
<name>A0A5B7F3Q1_PORTR</name>
<protein>
    <submittedName>
        <fullName evidence="1">Uncharacterized protein</fullName>
    </submittedName>
</protein>
<sequence length="84" mass="9593">MQQRKWKLPILSLVFTIKLSVCFLFTEINASLPLSFSLLAYRSTCPPIPFVRVQRLDKQVKESGNTSAPHLRSIVLFFPTRLAS</sequence>
<gene>
    <name evidence="1" type="ORF">E2C01_035241</name>
</gene>
<dbReference type="EMBL" id="VSRR010005137">
    <property type="protein sequence ID" value="MPC41641.1"/>
    <property type="molecule type" value="Genomic_DNA"/>
</dbReference>
<dbReference type="AlphaFoldDB" id="A0A5B7F3Q1"/>
<proteinExistence type="predicted"/>
<reference evidence="1 2" key="1">
    <citation type="submission" date="2019-05" db="EMBL/GenBank/DDBJ databases">
        <title>Another draft genome of Portunus trituberculatus and its Hox gene families provides insights of decapod evolution.</title>
        <authorList>
            <person name="Jeong J.-H."/>
            <person name="Song I."/>
            <person name="Kim S."/>
            <person name="Choi T."/>
            <person name="Kim D."/>
            <person name="Ryu S."/>
            <person name="Kim W."/>
        </authorList>
    </citation>
    <scope>NUCLEOTIDE SEQUENCE [LARGE SCALE GENOMIC DNA]</scope>
    <source>
        <tissue evidence="1">Muscle</tissue>
    </source>
</reference>
<dbReference type="Proteomes" id="UP000324222">
    <property type="component" value="Unassembled WGS sequence"/>
</dbReference>